<dbReference type="PANTHER" id="PTHR43884">
    <property type="entry name" value="ACYL-COA DEHYDROGENASE"/>
    <property type="match status" value="1"/>
</dbReference>
<dbReference type="PANTHER" id="PTHR43884:SF20">
    <property type="entry name" value="ACYL-COA DEHYDROGENASE FADE28"/>
    <property type="match status" value="1"/>
</dbReference>
<keyword evidence="9" id="KW-1185">Reference proteome</keyword>
<dbReference type="GO" id="GO:0050660">
    <property type="term" value="F:flavin adenine dinucleotide binding"/>
    <property type="evidence" value="ECO:0007669"/>
    <property type="project" value="InterPro"/>
</dbReference>
<dbReference type="InterPro" id="IPR036250">
    <property type="entry name" value="AcylCo_DH-like_C"/>
</dbReference>
<feature type="domain" description="Acyl-CoA dehydrogenase/oxidase C-terminal" evidence="6">
    <location>
        <begin position="216"/>
        <end position="334"/>
    </location>
</feature>
<dbReference type="Pfam" id="PF00441">
    <property type="entry name" value="Acyl-CoA_dh_1"/>
    <property type="match status" value="1"/>
</dbReference>
<evidence type="ECO:0000256" key="2">
    <source>
        <dbReference type="ARBA" id="ARBA00009347"/>
    </source>
</evidence>
<feature type="domain" description="Acyl-CoA dehydrogenase/oxidase N-terminal" evidence="7">
    <location>
        <begin position="38"/>
        <end position="109"/>
    </location>
</feature>
<organism evidence="8 9">
    <name type="scientific">Gordonia mangrovi</name>
    <dbReference type="NCBI Taxonomy" id="2665643"/>
    <lineage>
        <taxon>Bacteria</taxon>
        <taxon>Bacillati</taxon>
        <taxon>Actinomycetota</taxon>
        <taxon>Actinomycetes</taxon>
        <taxon>Mycobacteriales</taxon>
        <taxon>Gordoniaceae</taxon>
        <taxon>Gordonia</taxon>
    </lineage>
</organism>
<comment type="caution">
    <text evidence="8">The sequence shown here is derived from an EMBL/GenBank/DDBJ whole genome shotgun (WGS) entry which is preliminary data.</text>
</comment>
<proteinExistence type="inferred from homology"/>
<comment type="cofactor">
    <cofactor evidence="1">
        <name>FAD</name>
        <dbReference type="ChEBI" id="CHEBI:57692"/>
    </cofactor>
</comment>
<dbReference type="Proteomes" id="UP000475545">
    <property type="component" value="Unassembled WGS sequence"/>
</dbReference>
<dbReference type="Pfam" id="PF02771">
    <property type="entry name" value="Acyl-CoA_dh_N"/>
    <property type="match status" value="1"/>
</dbReference>
<dbReference type="Gene3D" id="1.10.540.10">
    <property type="entry name" value="Acyl-CoA dehydrogenase/oxidase, N-terminal domain"/>
    <property type="match status" value="1"/>
</dbReference>
<dbReference type="InterPro" id="IPR009075">
    <property type="entry name" value="AcylCo_DH/oxidase_C"/>
</dbReference>
<dbReference type="GO" id="GO:0003995">
    <property type="term" value="F:acyl-CoA dehydrogenase activity"/>
    <property type="evidence" value="ECO:0007669"/>
    <property type="project" value="TreeGrafter"/>
</dbReference>
<reference evidence="8 9" key="1">
    <citation type="submission" date="2019-11" db="EMBL/GenBank/DDBJ databases">
        <title>Gordonia sp. nov., a novel actinobacterium isolated from mangrove soil in Hainan.</title>
        <authorList>
            <person name="Huang X."/>
            <person name="Xie Y."/>
            <person name="Chu X."/>
            <person name="Xiao K."/>
        </authorList>
    </citation>
    <scope>NUCLEOTIDE SEQUENCE [LARGE SCALE GENOMIC DNA]</scope>
    <source>
        <strain evidence="8 9">HNM0687</strain>
    </source>
</reference>
<evidence type="ECO:0000256" key="4">
    <source>
        <dbReference type="ARBA" id="ARBA00022827"/>
    </source>
</evidence>
<dbReference type="AlphaFoldDB" id="A0A6L7GVI4"/>
<sequence>MSAATRVISMTMPAESDLRELRQLADSIFDGLAADALMIPHTEIGWNAELWKTLEDSGLTLLTTPIDCGGSGAGLAELSVVLESAARSAAPAPIADTDLLASWLLRRAGMSVPAGPLASAHGQLEITPAGEGRSAVTAVLPRVAWARVAEHVVVLGEAGPRAVVMTVPRGEFTVVEGANVAYEPRDTVRIDATLDDTAIVEVSRDTLREWRVRGAFGLTASTVGYLDRILGLTVDHASQRTQFGRPIAKFQAVQHMISAIAGEVTATQAAHNAAVAAAVACGIDSKAAEFAVAAAKAQAARAASAVSKHAHQVHGAIGFTLDHQLRHFTLRSMAAAKEFGDAREWNVRLGQLALGALDDGRADSLWHVITDSGR</sequence>
<dbReference type="InterPro" id="IPR013786">
    <property type="entry name" value="AcylCoA_DH/ox_N"/>
</dbReference>
<gene>
    <name evidence="8" type="ORF">GIY30_19235</name>
</gene>
<evidence type="ECO:0000259" key="6">
    <source>
        <dbReference type="Pfam" id="PF00441"/>
    </source>
</evidence>
<dbReference type="Gene3D" id="1.20.140.10">
    <property type="entry name" value="Butyryl-CoA Dehydrogenase, subunit A, domain 3"/>
    <property type="match status" value="1"/>
</dbReference>
<comment type="similarity">
    <text evidence="2">Belongs to the acyl-CoA dehydrogenase family.</text>
</comment>
<dbReference type="EMBL" id="WMBR01000005">
    <property type="protein sequence ID" value="MXP23477.1"/>
    <property type="molecule type" value="Genomic_DNA"/>
</dbReference>
<name>A0A6L7GVI4_9ACTN</name>
<evidence type="ECO:0000256" key="5">
    <source>
        <dbReference type="ARBA" id="ARBA00023002"/>
    </source>
</evidence>
<evidence type="ECO:0000313" key="8">
    <source>
        <dbReference type="EMBL" id="MXP23477.1"/>
    </source>
</evidence>
<protein>
    <submittedName>
        <fullName evidence="8">Acyl-CoA dehydrogenase</fullName>
    </submittedName>
</protein>
<evidence type="ECO:0000313" key="9">
    <source>
        <dbReference type="Proteomes" id="UP000475545"/>
    </source>
</evidence>
<dbReference type="SUPFAM" id="SSF47203">
    <property type="entry name" value="Acyl-CoA dehydrogenase C-terminal domain-like"/>
    <property type="match status" value="1"/>
</dbReference>
<evidence type="ECO:0000256" key="3">
    <source>
        <dbReference type="ARBA" id="ARBA00022630"/>
    </source>
</evidence>
<evidence type="ECO:0000259" key="7">
    <source>
        <dbReference type="Pfam" id="PF02771"/>
    </source>
</evidence>
<keyword evidence="4" id="KW-0274">FAD</keyword>
<evidence type="ECO:0000256" key="1">
    <source>
        <dbReference type="ARBA" id="ARBA00001974"/>
    </source>
</evidence>
<accession>A0A6L7GVI4</accession>
<dbReference type="InterPro" id="IPR009100">
    <property type="entry name" value="AcylCoA_DH/oxidase_NM_dom_sf"/>
</dbReference>
<keyword evidence="3" id="KW-0285">Flavoprotein</keyword>
<dbReference type="SUPFAM" id="SSF56645">
    <property type="entry name" value="Acyl-CoA dehydrogenase NM domain-like"/>
    <property type="match status" value="1"/>
</dbReference>
<keyword evidence="5" id="KW-0560">Oxidoreductase</keyword>
<dbReference type="InterPro" id="IPR037069">
    <property type="entry name" value="AcylCoA_DH/ox_N_sf"/>
</dbReference>